<gene>
    <name evidence="3" type="ORF">AB6M95_04975</name>
</gene>
<comment type="caution">
    <text evidence="3">The sequence shown here is derived from an EMBL/GenBank/DDBJ whole genome shotgun (WGS) entry which is preliminary data.</text>
</comment>
<keyword evidence="3" id="KW-0012">Acyltransferase</keyword>
<feature type="transmembrane region" description="Helical" evidence="1">
    <location>
        <begin position="12"/>
        <end position="28"/>
    </location>
</feature>
<evidence type="ECO:0000313" key="3">
    <source>
        <dbReference type="EMBL" id="MEZ7196094.1"/>
    </source>
</evidence>
<feature type="transmembrane region" description="Helical" evidence="1">
    <location>
        <begin position="287"/>
        <end position="308"/>
    </location>
</feature>
<accession>A0ABV4K223</accession>
<dbReference type="Proteomes" id="UP001568698">
    <property type="component" value="Unassembled WGS sequence"/>
</dbReference>
<dbReference type="EMBL" id="JBGLYH010000009">
    <property type="protein sequence ID" value="MEZ7196094.1"/>
    <property type="molecule type" value="Genomic_DNA"/>
</dbReference>
<sequence>MTGRDIRTDNAKGLLVILVVLGHLVWPVPSGDRGTDAFYIYVYFFHMPMFALISGWLSRVEPGRVALVRNARLLLAPYVVFFALHTLILRLLGEPPYPFLQGLYGLWYLLSLFAWRAILPYVRRIPFALPASIVLALAVGFVPFIGLDLSLSRTVVLLPFFLAGHRLRERGIAPTAVFGRRAGWALVAAGLLLAVWLSGYNFQPMLYGNGPYAALGPGLVVGLVARAIQLAVAFGLGLGELALMPEEESWLTRIGRHSLHVYLLHTLVLVAYRLWPAAYGVLGSRVWLQAFVAVGLAWFLASPFVVGITRRLVAPLG</sequence>
<dbReference type="PANTHER" id="PTHR37312:SF1">
    <property type="entry name" value="MEMBRANE-BOUND ACYLTRANSFERASE YKRP-RELATED"/>
    <property type="match status" value="1"/>
</dbReference>
<dbReference type="Pfam" id="PF01757">
    <property type="entry name" value="Acyl_transf_3"/>
    <property type="match status" value="1"/>
</dbReference>
<feature type="transmembrane region" description="Helical" evidence="1">
    <location>
        <begin position="70"/>
        <end position="92"/>
    </location>
</feature>
<evidence type="ECO:0000259" key="2">
    <source>
        <dbReference type="Pfam" id="PF01757"/>
    </source>
</evidence>
<dbReference type="RefSeq" id="WP_371385635.1">
    <property type="nucleotide sequence ID" value="NZ_JBGLYH010000009.1"/>
</dbReference>
<feature type="transmembrane region" description="Helical" evidence="1">
    <location>
        <begin position="40"/>
        <end position="58"/>
    </location>
</feature>
<organism evidence="3 4">
    <name type="scientific">Pseudodesulfovibrio karagichevae</name>
    <dbReference type="NCBI Taxonomy" id="3239305"/>
    <lineage>
        <taxon>Bacteria</taxon>
        <taxon>Pseudomonadati</taxon>
        <taxon>Thermodesulfobacteriota</taxon>
        <taxon>Desulfovibrionia</taxon>
        <taxon>Desulfovibrionales</taxon>
        <taxon>Desulfovibrionaceae</taxon>
    </lineage>
</organism>
<evidence type="ECO:0000313" key="4">
    <source>
        <dbReference type="Proteomes" id="UP001568698"/>
    </source>
</evidence>
<dbReference type="InterPro" id="IPR002656">
    <property type="entry name" value="Acyl_transf_3_dom"/>
</dbReference>
<feature type="transmembrane region" description="Helical" evidence="1">
    <location>
        <begin position="151"/>
        <end position="167"/>
    </location>
</feature>
<feature type="transmembrane region" description="Helical" evidence="1">
    <location>
        <begin position="127"/>
        <end position="145"/>
    </location>
</feature>
<keyword evidence="1" id="KW-0472">Membrane</keyword>
<dbReference type="PANTHER" id="PTHR37312">
    <property type="entry name" value="MEMBRANE-BOUND ACYLTRANSFERASE YKRP-RELATED"/>
    <property type="match status" value="1"/>
</dbReference>
<keyword evidence="1" id="KW-0812">Transmembrane</keyword>
<dbReference type="InterPro" id="IPR052734">
    <property type="entry name" value="Nod_factor_acetyltransferase"/>
</dbReference>
<keyword evidence="3" id="KW-0808">Transferase</keyword>
<dbReference type="GO" id="GO:0016746">
    <property type="term" value="F:acyltransferase activity"/>
    <property type="evidence" value="ECO:0007669"/>
    <property type="project" value="UniProtKB-KW"/>
</dbReference>
<feature type="domain" description="Acyltransferase 3" evidence="2">
    <location>
        <begin position="9"/>
        <end position="297"/>
    </location>
</feature>
<name>A0ABV4K223_9BACT</name>
<keyword evidence="4" id="KW-1185">Reference proteome</keyword>
<feature type="transmembrane region" description="Helical" evidence="1">
    <location>
        <begin position="98"/>
        <end position="115"/>
    </location>
</feature>
<feature type="transmembrane region" description="Helical" evidence="1">
    <location>
        <begin position="259"/>
        <end position="275"/>
    </location>
</feature>
<feature type="transmembrane region" description="Helical" evidence="1">
    <location>
        <begin position="182"/>
        <end position="202"/>
    </location>
</feature>
<evidence type="ECO:0000256" key="1">
    <source>
        <dbReference type="SAM" id="Phobius"/>
    </source>
</evidence>
<keyword evidence="1" id="KW-1133">Transmembrane helix</keyword>
<feature type="transmembrane region" description="Helical" evidence="1">
    <location>
        <begin position="214"/>
        <end position="238"/>
    </location>
</feature>
<reference evidence="3 4" key="1">
    <citation type="submission" date="2024-08" db="EMBL/GenBank/DDBJ databases">
        <title>Sulfate-reducing bacteria isolated from formation water of the oil field in Kazakhstan and description of Pseudodesulfovibrio sp.</title>
        <authorList>
            <person name="Bidzhieva S.K."/>
            <person name="Tourova T.P."/>
            <person name="Grouzdev D.S."/>
            <person name="Beletsky A.V."/>
            <person name="Sokolova D.S."/>
            <person name="Samigullina S.R."/>
            <person name="Poltaraus A.B."/>
            <person name="Avtukh A.N."/>
            <person name="Tereshina V.M."/>
            <person name="Zhaparov N.S."/>
            <person name="Mardanov A.V."/>
            <person name="Nazina T.N."/>
        </authorList>
    </citation>
    <scope>NUCLEOTIDE SEQUENCE [LARGE SCALE GENOMIC DNA]</scope>
    <source>
        <strain evidence="3 4">9FUS</strain>
    </source>
</reference>
<proteinExistence type="predicted"/>
<protein>
    <submittedName>
        <fullName evidence="3">Acyltransferase family protein</fullName>
    </submittedName>
</protein>